<dbReference type="RefSeq" id="WP_105733219.1">
    <property type="nucleotide sequence ID" value="NZ_PVBT01000002.1"/>
</dbReference>
<evidence type="ECO:0000256" key="1">
    <source>
        <dbReference type="ARBA" id="ARBA00023015"/>
    </source>
</evidence>
<evidence type="ECO:0000259" key="4">
    <source>
        <dbReference type="PROSITE" id="PS01124"/>
    </source>
</evidence>
<protein>
    <recommendedName>
        <fullName evidence="4">HTH araC/xylS-type domain-containing protein</fullName>
    </recommendedName>
</protein>
<dbReference type="SMART" id="SM00342">
    <property type="entry name" value="HTH_ARAC"/>
    <property type="match status" value="1"/>
</dbReference>
<proteinExistence type="predicted"/>
<dbReference type="Proteomes" id="UP000238563">
    <property type="component" value="Unassembled WGS sequence"/>
</dbReference>
<dbReference type="PROSITE" id="PS01124">
    <property type="entry name" value="HTH_ARAC_FAMILY_2"/>
    <property type="match status" value="1"/>
</dbReference>
<dbReference type="InterPro" id="IPR018062">
    <property type="entry name" value="HTH_AraC-typ_CS"/>
</dbReference>
<feature type="domain" description="HTH araC/xylS-type" evidence="4">
    <location>
        <begin position="227"/>
        <end position="325"/>
    </location>
</feature>
<dbReference type="Gene3D" id="1.10.10.60">
    <property type="entry name" value="Homeodomain-like"/>
    <property type="match status" value="1"/>
</dbReference>
<dbReference type="GO" id="GO:0003700">
    <property type="term" value="F:DNA-binding transcription factor activity"/>
    <property type="evidence" value="ECO:0007669"/>
    <property type="project" value="InterPro"/>
</dbReference>
<name>A0A2S9JPA3_9HYPH</name>
<dbReference type="PROSITE" id="PS00041">
    <property type="entry name" value="HTH_ARAC_FAMILY_1"/>
    <property type="match status" value="1"/>
</dbReference>
<keyword evidence="1" id="KW-0805">Transcription regulation</keyword>
<dbReference type="InterPro" id="IPR009057">
    <property type="entry name" value="Homeodomain-like_sf"/>
</dbReference>
<accession>A0A2S9JPA3</accession>
<keyword evidence="6" id="KW-1185">Reference proteome</keyword>
<dbReference type="InterPro" id="IPR053142">
    <property type="entry name" value="PchR_regulatory_protein"/>
</dbReference>
<organism evidence="5 6">
    <name type="scientific">Phyllobacterium myrsinacearum</name>
    <dbReference type="NCBI Taxonomy" id="28101"/>
    <lineage>
        <taxon>Bacteria</taxon>
        <taxon>Pseudomonadati</taxon>
        <taxon>Pseudomonadota</taxon>
        <taxon>Alphaproteobacteria</taxon>
        <taxon>Hyphomicrobiales</taxon>
        <taxon>Phyllobacteriaceae</taxon>
        <taxon>Phyllobacterium</taxon>
    </lineage>
</organism>
<dbReference type="InterPro" id="IPR018060">
    <property type="entry name" value="HTH_AraC"/>
</dbReference>
<evidence type="ECO:0000313" key="5">
    <source>
        <dbReference type="EMBL" id="PRD54989.1"/>
    </source>
</evidence>
<keyword evidence="3" id="KW-0804">Transcription</keyword>
<dbReference type="PANTHER" id="PTHR47893:SF1">
    <property type="entry name" value="REGULATORY PROTEIN PCHR"/>
    <property type="match status" value="1"/>
</dbReference>
<dbReference type="AlphaFoldDB" id="A0A2S9JPA3"/>
<comment type="caution">
    <text evidence="5">The sequence shown here is derived from an EMBL/GenBank/DDBJ whole genome shotgun (WGS) entry which is preliminary data.</text>
</comment>
<reference evidence="5 6" key="1">
    <citation type="submission" date="2018-02" db="EMBL/GenBank/DDBJ databases">
        <title>The draft genome of Phyllobacterium myrsinacearum DSM5892.</title>
        <authorList>
            <person name="Li L."/>
            <person name="Liu L."/>
            <person name="Zhang X."/>
            <person name="Wang T."/>
        </authorList>
    </citation>
    <scope>NUCLEOTIDE SEQUENCE [LARGE SCALE GENOMIC DNA]</scope>
    <source>
        <strain evidence="5 6">DSM 5892</strain>
    </source>
</reference>
<evidence type="ECO:0000256" key="3">
    <source>
        <dbReference type="ARBA" id="ARBA00023163"/>
    </source>
</evidence>
<dbReference type="SUPFAM" id="SSF46689">
    <property type="entry name" value="Homeodomain-like"/>
    <property type="match status" value="1"/>
</dbReference>
<sequence length="335" mass="36839">MITSRSNMKPTYQDVTGISKSAQKCASATSSSNVLQNSLPYEFDFTSYKVSDCISVLSLDIHANCDSLYSSQVDQSLVCLVLLAGSPVTLHAPGRPAVLLEHKHPVIINFADGDSLELWLKAGTRCTLGGISLCPDVMKSQPWLTFADELAPLTNFCAQPHHLMKLPPSSRLVNLANETLSREYDGFLKQIYLESYVLSFVVEIIHLMQRTASQSAGPNSKHLGKAIAAREILDSDIANPPTARELSQRVGVNITTLRIHFRMAFHKSISAYVHDQRLARARDMLRTSTMPIADVSYSVGYTNAAAFATAYRKHFGYPPSQEVIAFQGDVSTGER</sequence>
<dbReference type="Pfam" id="PF12833">
    <property type="entry name" value="HTH_18"/>
    <property type="match status" value="1"/>
</dbReference>
<evidence type="ECO:0000256" key="2">
    <source>
        <dbReference type="ARBA" id="ARBA00023125"/>
    </source>
</evidence>
<dbReference type="EMBL" id="PVBT01000002">
    <property type="protein sequence ID" value="PRD54989.1"/>
    <property type="molecule type" value="Genomic_DNA"/>
</dbReference>
<gene>
    <name evidence="5" type="ORF">C5750_07270</name>
</gene>
<dbReference type="OrthoDB" id="6670788at2"/>
<dbReference type="PANTHER" id="PTHR47893">
    <property type="entry name" value="REGULATORY PROTEIN PCHR"/>
    <property type="match status" value="1"/>
</dbReference>
<keyword evidence="2" id="KW-0238">DNA-binding</keyword>
<evidence type="ECO:0000313" key="6">
    <source>
        <dbReference type="Proteomes" id="UP000238563"/>
    </source>
</evidence>
<dbReference type="GO" id="GO:0043565">
    <property type="term" value="F:sequence-specific DNA binding"/>
    <property type="evidence" value="ECO:0007669"/>
    <property type="project" value="InterPro"/>
</dbReference>